<dbReference type="Proteomes" id="UP000609531">
    <property type="component" value="Unassembled WGS sequence"/>
</dbReference>
<dbReference type="AlphaFoldDB" id="A0A934MG24"/>
<organism evidence="5 6">
    <name type="scientific">Acuticoccus mangrovi</name>
    <dbReference type="NCBI Taxonomy" id="2796142"/>
    <lineage>
        <taxon>Bacteria</taxon>
        <taxon>Pseudomonadati</taxon>
        <taxon>Pseudomonadota</taxon>
        <taxon>Alphaproteobacteria</taxon>
        <taxon>Hyphomicrobiales</taxon>
        <taxon>Amorphaceae</taxon>
        <taxon>Acuticoccus</taxon>
    </lineage>
</organism>
<reference evidence="5" key="1">
    <citation type="submission" date="2020-12" db="EMBL/GenBank/DDBJ databases">
        <title>Bacterial taxonomy.</title>
        <authorList>
            <person name="Pan X."/>
        </authorList>
    </citation>
    <scope>NUCLEOTIDE SEQUENCE</scope>
    <source>
        <strain evidence="5">B2012</strain>
    </source>
</reference>
<dbReference type="FunFam" id="3.40.50.300:FF:000421">
    <property type="entry name" value="Branched-chain amino acid ABC transporter ATP-binding protein"/>
    <property type="match status" value="1"/>
</dbReference>
<protein>
    <submittedName>
        <fullName evidence="5">ABC transporter ATP-binding protein</fullName>
    </submittedName>
</protein>
<evidence type="ECO:0000256" key="2">
    <source>
        <dbReference type="ARBA" id="ARBA00022741"/>
    </source>
</evidence>
<feature type="domain" description="ABC transporter" evidence="4">
    <location>
        <begin position="5"/>
        <end position="253"/>
    </location>
</feature>
<accession>A0A934MG24</accession>
<dbReference type="GO" id="GO:0016887">
    <property type="term" value="F:ATP hydrolysis activity"/>
    <property type="evidence" value="ECO:0007669"/>
    <property type="project" value="InterPro"/>
</dbReference>
<comment type="caution">
    <text evidence="5">The sequence shown here is derived from an EMBL/GenBank/DDBJ whole genome shotgun (WGS) entry which is preliminary data.</text>
</comment>
<dbReference type="InterPro" id="IPR027417">
    <property type="entry name" value="P-loop_NTPase"/>
</dbReference>
<keyword evidence="3 5" id="KW-0067">ATP-binding</keyword>
<dbReference type="PANTHER" id="PTHR45772">
    <property type="entry name" value="CONSERVED COMPONENT OF ABC TRANSPORTER FOR NATURAL AMINO ACIDS-RELATED"/>
    <property type="match status" value="1"/>
</dbReference>
<dbReference type="Pfam" id="PF12399">
    <property type="entry name" value="BCA_ABC_TP_C"/>
    <property type="match status" value="1"/>
</dbReference>
<sequence>MPDALAVQGLSMSFSGLKAVDDLSFRVAQGSVCGLIGPNGAGKSTILNCLTRITTPDAGHVEALGFDLLAEPIHRLPERGVMRTFQNLELFTDLSAVDNVAMGCAARLRAGWTAELLGLPASRRATRAAYATADAALAELGLSEIRDRRVADLPFGTQKQVELARALVAEPRLLMMDEPAAGMNHTESTELGRVIRRLGAEHGITILLVEHDMGLVMSACDRIIVVVQGRLIAEGTPQEIRANHKVIEAYLGEGEA</sequence>
<keyword evidence="1" id="KW-0813">Transport</keyword>
<dbReference type="GO" id="GO:0005886">
    <property type="term" value="C:plasma membrane"/>
    <property type="evidence" value="ECO:0007669"/>
    <property type="project" value="TreeGrafter"/>
</dbReference>
<dbReference type="SMART" id="SM00382">
    <property type="entry name" value="AAA"/>
    <property type="match status" value="1"/>
</dbReference>
<dbReference type="PROSITE" id="PS50893">
    <property type="entry name" value="ABC_TRANSPORTER_2"/>
    <property type="match status" value="1"/>
</dbReference>
<keyword evidence="2" id="KW-0547">Nucleotide-binding</keyword>
<dbReference type="InterPro" id="IPR032823">
    <property type="entry name" value="BCA_ABC_TP_C"/>
</dbReference>
<gene>
    <name evidence="5" type="ORF">JCR33_10395</name>
</gene>
<evidence type="ECO:0000256" key="3">
    <source>
        <dbReference type="ARBA" id="ARBA00022840"/>
    </source>
</evidence>
<dbReference type="RefSeq" id="WP_198881980.1">
    <property type="nucleotide sequence ID" value="NZ_JAEKJA010000007.1"/>
</dbReference>
<dbReference type="InterPro" id="IPR051120">
    <property type="entry name" value="ABC_AA/LPS_Transport"/>
</dbReference>
<dbReference type="GO" id="GO:0005524">
    <property type="term" value="F:ATP binding"/>
    <property type="evidence" value="ECO:0007669"/>
    <property type="project" value="UniProtKB-KW"/>
</dbReference>
<name>A0A934MG24_9HYPH</name>
<dbReference type="CDD" id="cd03219">
    <property type="entry name" value="ABC_Mj1267_LivG_branched"/>
    <property type="match status" value="1"/>
</dbReference>
<evidence type="ECO:0000313" key="5">
    <source>
        <dbReference type="EMBL" id="MBJ3776098.1"/>
    </source>
</evidence>
<dbReference type="InterPro" id="IPR003439">
    <property type="entry name" value="ABC_transporter-like_ATP-bd"/>
</dbReference>
<dbReference type="Pfam" id="PF00005">
    <property type="entry name" value="ABC_tran"/>
    <property type="match status" value="1"/>
</dbReference>
<evidence type="ECO:0000313" key="6">
    <source>
        <dbReference type="Proteomes" id="UP000609531"/>
    </source>
</evidence>
<dbReference type="EMBL" id="JAEKJA010000007">
    <property type="protein sequence ID" value="MBJ3776098.1"/>
    <property type="molecule type" value="Genomic_DNA"/>
</dbReference>
<dbReference type="InterPro" id="IPR003593">
    <property type="entry name" value="AAA+_ATPase"/>
</dbReference>
<keyword evidence="6" id="KW-1185">Reference proteome</keyword>
<evidence type="ECO:0000259" key="4">
    <source>
        <dbReference type="PROSITE" id="PS50893"/>
    </source>
</evidence>
<dbReference type="Gene3D" id="3.40.50.300">
    <property type="entry name" value="P-loop containing nucleotide triphosphate hydrolases"/>
    <property type="match status" value="1"/>
</dbReference>
<dbReference type="SUPFAM" id="SSF52540">
    <property type="entry name" value="P-loop containing nucleoside triphosphate hydrolases"/>
    <property type="match status" value="1"/>
</dbReference>
<proteinExistence type="predicted"/>
<evidence type="ECO:0000256" key="1">
    <source>
        <dbReference type="ARBA" id="ARBA00022448"/>
    </source>
</evidence>